<keyword evidence="4 5" id="KW-0472">Membrane</keyword>
<feature type="transmembrane region" description="Helical" evidence="5">
    <location>
        <begin position="416"/>
        <end position="436"/>
    </location>
</feature>
<evidence type="ECO:0000256" key="5">
    <source>
        <dbReference type="SAM" id="Phobius"/>
    </source>
</evidence>
<feature type="transmembrane region" description="Helical" evidence="5">
    <location>
        <begin position="171"/>
        <end position="197"/>
    </location>
</feature>
<evidence type="ECO:0000313" key="7">
    <source>
        <dbReference type="Proteomes" id="UP000886876"/>
    </source>
</evidence>
<protein>
    <submittedName>
        <fullName evidence="6">Anion permease</fullName>
    </submittedName>
</protein>
<accession>A0A9D1G2M6</accession>
<comment type="caution">
    <text evidence="6">The sequence shown here is derived from an EMBL/GenBank/DDBJ whole genome shotgun (WGS) entry which is preliminary data.</text>
</comment>
<feature type="transmembrane region" description="Helical" evidence="5">
    <location>
        <begin position="79"/>
        <end position="95"/>
    </location>
</feature>
<feature type="transmembrane region" description="Helical" evidence="5">
    <location>
        <begin position="253"/>
        <end position="273"/>
    </location>
</feature>
<evidence type="ECO:0000256" key="4">
    <source>
        <dbReference type="ARBA" id="ARBA00023136"/>
    </source>
</evidence>
<name>A0A9D1G2M6_9FIRM</name>
<feature type="transmembrane region" description="Helical" evidence="5">
    <location>
        <begin position="293"/>
        <end position="311"/>
    </location>
</feature>
<feature type="transmembrane region" description="Helical" evidence="5">
    <location>
        <begin position="225"/>
        <end position="247"/>
    </location>
</feature>
<feature type="transmembrane region" description="Helical" evidence="5">
    <location>
        <begin position="354"/>
        <end position="373"/>
    </location>
</feature>
<sequence>MSVMILWLGVSLTWPSLFCLVALAITPLFTGNEVLANAFGNWIPTFVIFSSMLCYALSKTGFLQRVATWMLTRKIARKSPFAFVAVLFLTPLVIGMLMETIALFSIFIPLLGQIFKDLGYKKGDKAAQVMMFGVMFTTCLSAMTTPISHSFSLMAISYHQQFFPDDPQISLMTFSIVGIVSSFIVYGLLLLVTKFIIRPDLTRIKELNIDALLQNRGPISKEEKISVVIFLLVVLVWLFPGILGSVFPGVSAVLSDLGNVIPAAIGAIFLFVIKVDGKPVLDFDDTFKNGIPWKIWLLVAVAMALGAAITSDDAGLLPWFSGAVGPAVSTMPALAAILIITFVILFLTNIMSNAVALILVSTVMLPLIAGGVLSGVDGAAIAINIGMAANVAVSTPLASAPAAMSAGTGWLNNSNMLKWGVIMTVLTCLVMTFFSYNFTQILM</sequence>
<reference evidence="6" key="2">
    <citation type="journal article" date="2021" name="PeerJ">
        <title>Extensive microbial diversity within the chicken gut microbiome revealed by metagenomics and culture.</title>
        <authorList>
            <person name="Gilroy R."/>
            <person name="Ravi A."/>
            <person name="Getino M."/>
            <person name="Pursley I."/>
            <person name="Horton D.L."/>
            <person name="Alikhan N.F."/>
            <person name="Baker D."/>
            <person name="Gharbi K."/>
            <person name="Hall N."/>
            <person name="Watson M."/>
            <person name="Adriaenssens E.M."/>
            <person name="Foster-Nyarko E."/>
            <person name="Jarju S."/>
            <person name="Secka A."/>
            <person name="Antonio M."/>
            <person name="Oren A."/>
            <person name="Chaudhuri R.R."/>
            <person name="La Ragione R."/>
            <person name="Hildebrand F."/>
            <person name="Pallen M.J."/>
        </authorList>
    </citation>
    <scope>NUCLEOTIDE SEQUENCE</scope>
    <source>
        <strain evidence="6">ChiHecec3B27-6122</strain>
    </source>
</reference>
<comment type="subcellular location">
    <subcellularLocation>
        <location evidence="1">Membrane</location>
        <topology evidence="1">Multi-pass membrane protein</topology>
    </subcellularLocation>
</comment>
<evidence type="ECO:0000313" key="6">
    <source>
        <dbReference type="EMBL" id="HIS96380.1"/>
    </source>
</evidence>
<dbReference type="GO" id="GO:0022857">
    <property type="term" value="F:transmembrane transporter activity"/>
    <property type="evidence" value="ECO:0007669"/>
    <property type="project" value="InterPro"/>
</dbReference>
<dbReference type="AlphaFoldDB" id="A0A9D1G2M6"/>
<feature type="transmembrane region" description="Helical" evidence="5">
    <location>
        <begin position="323"/>
        <end position="347"/>
    </location>
</feature>
<dbReference type="InterPro" id="IPR001898">
    <property type="entry name" value="SLC13A/DASS"/>
</dbReference>
<keyword evidence="2 5" id="KW-0812">Transmembrane</keyword>
<dbReference type="GO" id="GO:0005886">
    <property type="term" value="C:plasma membrane"/>
    <property type="evidence" value="ECO:0007669"/>
    <property type="project" value="TreeGrafter"/>
</dbReference>
<feature type="transmembrane region" description="Helical" evidence="5">
    <location>
        <begin position="130"/>
        <end position="151"/>
    </location>
</feature>
<feature type="transmembrane region" description="Helical" evidence="5">
    <location>
        <begin position="34"/>
        <end position="58"/>
    </location>
</feature>
<dbReference type="Pfam" id="PF00939">
    <property type="entry name" value="Na_sulph_symp"/>
    <property type="match status" value="1"/>
</dbReference>
<organism evidence="6 7">
    <name type="scientific">Candidatus Scatomorpha pullistercoris</name>
    <dbReference type="NCBI Taxonomy" id="2840929"/>
    <lineage>
        <taxon>Bacteria</taxon>
        <taxon>Bacillati</taxon>
        <taxon>Bacillota</taxon>
        <taxon>Clostridia</taxon>
        <taxon>Eubacteriales</taxon>
        <taxon>Candidatus Scatomorpha</taxon>
    </lineage>
</organism>
<dbReference type="Proteomes" id="UP000886876">
    <property type="component" value="Unassembled WGS sequence"/>
</dbReference>
<reference evidence="6" key="1">
    <citation type="submission" date="2020-10" db="EMBL/GenBank/DDBJ databases">
        <authorList>
            <person name="Gilroy R."/>
        </authorList>
    </citation>
    <scope>NUCLEOTIDE SEQUENCE</scope>
    <source>
        <strain evidence="6">ChiHecec3B27-6122</strain>
    </source>
</reference>
<keyword evidence="3 5" id="KW-1133">Transmembrane helix</keyword>
<evidence type="ECO:0000256" key="2">
    <source>
        <dbReference type="ARBA" id="ARBA00022692"/>
    </source>
</evidence>
<evidence type="ECO:0000256" key="1">
    <source>
        <dbReference type="ARBA" id="ARBA00004141"/>
    </source>
</evidence>
<dbReference type="EMBL" id="DVJS01000007">
    <property type="protein sequence ID" value="HIS96380.1"/>
    <property type="molecule type" value="Genomic_DNA"/>
</dbReference>
<evidence type="ECO:0000256" key="3">
    <source>
        <dbReference type="ARBA" id="ARBA00022989"/>
    </source>
</evidence>
<feature type="transmembrane region" description="Helical" evidence="5">
    <location>
        <begin position="101"/>
        <end position="118"/>
    </location>
</feature>
<proteinExistence type="predicted"/>
<gene>
    <name evidence="6" type="ORF">IAD42_00215</name>
</gene>
<dbReference type="PANTHER" id="PTHR10283">
    <property type="entry name" value="SOLUTE CARRIER FAMILY 13 MEMBER"/>
    <property type="match status" value="1"/>
</dbReference>